<proteinExistence type="inferred from homology"/>
<comment type="subunit">
    <text evidence="10">Interacts with FBL, SNU13, NOP58, NUFIP1, RUVBL1, RUVBL2 and TAF9. Interacts (via HIT-type zinc finger) with the RUVBL1/RUVBL2 complex in the presence of ADP.</text>
</comment>
<dbReference type="InParanoid" id="A0A1Y1Z620"/>
<gene>
    <name evidence="16" type="ORF">K493DRAFT_333642</name>
</gene>
<evidence type="ECO:0000313" key="17">
    <source>
        <dbReference type="Proteomes" id="UP000193498"/>
    </source>
</evidence>
<dbReference type="GO" id="GO:0070761">
    <property type="term" value="C:pre-snoRNP complex"/>
    <property type="evidence" value="ECO:0007669"/>
    <property type="project" value="TreeGrafter"/>
</dbReference>
<evidence type="ECO:0000256" key="11">
    <source>
        <dbReference type="ARBA" id="ARBA00068630"/>
    </source>
</evidence>
<evidence type="ECO:0000256" key="10">
    <source>
        <dbReference type="ARBA" id="ARBA00061949"/>
    </source>
</evidence>
<keyword evidence="7" id="KW-0832">Ubl conjugation</keyword>
<keyword evidence="6" id="KW-0862">Zinc</keyword>
<comment type="similarity">
    <text evidence="9">Belongs to the BCD1 family.</text>
</comment>
<evidence type="ECO:0000256" key="2">
    <source>
        <dbReference type="ARBA" id="ARBA00022517"/>
    </source>
</evidence>
<evidence type="ECO:0000256" key="13">
    <source>
        <dbReference type="PROSITE-ProRule" id="PRU00453"/>
    </source>
</evidence>
<evidence type="ECO:0000256" key="3">
    <source>
        <dbReference type="ARBA" id="ARBA00022553"/>
    </source>
</evidence>
<evidence type="ECO:0000259" key="15">
    <source>
        <dbReference type="PROSITE" id="PS51083"/>
    </source>
</evidence>
<dbReference type="GO" id="GO:0005634">
    <property type="term" value="C:nucleus"/>
    <property type="evidence" value="ECO:0007669"/>
    <property type="project" value="TreeGrafter"/>
</dbReference>
<evidence type="ECO:0000256" key="7">
    <source>
        <dbReference type="ARBA" id="ARBA00022843"/>
    </source>
</evidence>
<dbReference type="GO" id="GO:0008270">
    <property type="term" value="F:zinc ion binding"/>
    <property type="evidence" value="ECO:0007669"/>
    <property type="project" value="UniProtKB-UniRule"/>
</dbReference>
<evidence type="ECO:0000256" key="12">
    <source>
        <dbReference type="ARBA" id="ARBA00077531"/>
    </source>
</evidence>
<dbReference type="Pfam" id="PF04438">
    <property type="entry name" value="zf-HIT"/>
    <property type="match status" value="1"/>
</dbReference>
<dbReference type="PANTHER" id="PTHR13483:SF3">
    <property type="entry name" value="BOX C_D SNORNA PROTEIN 1"/>
    <property type="match status" value="1"/>
</dbReference>
<accession>A0A1Y1Z620</accession>
<organism evidence="16 17">
    <name type="scientific">Basidiobolus meristosporus CBS 931.73</name>
    <dbReference type="NCBI Taxonomy" id="1314790"/>
    <lineage>
        <taxon>Eukaryota</taxon>
        <taxon>Fungi</taxon>
        <taxon>Fungi incertae sedis</taxon>
        <taxon>Zoopagomycota</taxon>
        <taxon>Entomophthoromycotina</taxon>
        <taxon>Basidiobolomycetes</taxon>
        <taxon>Basidiobolales</taxon>
        <taxon>Basidiobolaceae</taxon>
        <taxon>Basidiobolus</taxon>
    </lineage>
</organism>
<keyword evidence="4" id="KW-0479">Metal-binding</keyword>
<dbReference type="InterPro" id="IPR007529">
    <property type="entry name" value="Znf_HIT"/>
</dbReference>
<keyword evidence="1" id="KW-1017">Isopeptide bond</keyword>
<sequence>MKEEVNEPCEYCKENTWKYKCPRCLLKTCSLNCSKQHKAETGCSGVRSKNHFVSMNDYDYNNMMSDYVFLEETSRTTDNATRENLSLNSEARRGAHRSNLLASNAKRHGVRLSRMSQGMKRRASNKSIWHTKLKQIHWTVDWVFKESNLTLTDARAPEDKPLRELLSFHLEKRPENLINLSKLAAYTDASLDSLVLLMRIPFLPANRKEYWELSLDKSLQDSLFHKTIIEYPTIEVYTQRPEGIVITSEDTSESYELPKEILLEPTEEKAPEAMNIEEAITAGLEDEEDSVENEKILEELQAVASALSNDLGGSASVEIEEGSPSTSQ</sequence>
<keyword evidence="3" id="KW-0597">Phosphoprotein</keyword>
<evidence type="ECO:0000256" key="1">
    <source>
        <dbReference type="ARBA" id="ARBA00022499"/>
    </source>
</evidence>
<keyword evidence="5 13" id="KW-0863">Zinc-finger</keyword>
<dbReference type="CDD" id="cd23023">
    <property type="entry name" value="zf-HIT_BCD1"/>
    <property type="match status" value="1"/>
</dbReference>
<evidence type="ECO:0000256" key="6">
    <source>
        <dbReference type="ARBA" id="ARBA00022833"/>
    </source>
</evidence>
<comment type="function">
    <text evidence="8">Required for box C/D snoRNAs accumulation involved in snoRNA processing, snoRNA transport to the nucleolus and ribosome biogenesis.</text>
</comment>
<dbReference type="AlphaFoldDB" id="A0A1Y1Z620"/>
<dbReference type="PROSITE" id="PS51083">
    <property type="entry name" value="ZF_HIT"/>
    <property type="match status" value="1"/>
</dbReference>
<dbReference type="GO" id="GO:0000463">
    <property type="term" value="P:maturation of LSU-rRNA from tricistronic rRNA transcript (SSU-rRNA, 5.8S rRNA, LSU-rRNA)"/>
    <property type="evidence" value="ECO:0007669"/>
    <property type="project" value="TreeGrafter"/>
</dbReference>
<dbReference type="Gene3D" id="3.30.60.190">
    <property type="match status" value="1"/>
</dbReference>
<evidence type="ECO:0000313" key="16">
    <source>
        <dbReference type="EMBL" id="ORY05255.1"/>
    </source>
</evidence>
<dbReference type="Proteomes" id="UP000193498">
    <property type="component" value="Unassembled WGS sequence"/>
</dbReference>
<dbReference type="GO" id="GO:0000492">
    <property type="term" value="P:box C/D snoRNP assembly"/>
    <property type="evidence" value="ECO:0007669"/>
    <property type="project" value="TreeGrafter"/>
</dbReference>
<dbReference type="GO" id="GO:0048254">
    <property type="term" value="P:snoRNA localization"/>
    <property type="evidence" value="ECO:0007669"/>
    <property type="project" value="TreeGrafter"/>
</dbReference>
<keyword evidence="17" id="KW-1185">Reference proteome</keyword>
<dbReference type="FunFam" id="3.30.60.190:FF:000001">
    <property type="entry name" value="box C/D snoRNA protein 1"/>
    <property type="match status" value="1"/>
</dbReference>
<dbReference type="PANTHER" id="PTHR13483">
    <property type="entry name" value="BOX C_D SNORNA PROTEIN 1-RELATED"/>
    <property type="match status" value="1"/>
</dbReference>
<evidence type="ECO:0000256" key="14">
    <source>
        <dbReference type="SAM" id="MobiDB-lite"/>
    </source>
</evidence>
<dbReference type="SUPFAM" id="SSF144232">
    <property type="entry name" value="HIT/MYND zinc finger-like"/>
    <property type="match status" value="1"/>
</dbReference>
<evidence type="ECO:0000256" key="8">
    <source>
        <dbReference type="ARBA" id="ARBA00049598"/>
    </source>
</evidence>
<dbReference type="EMBL" id="MCFE01000027">
    <property type="protein sequence ID" value="ORY05255.1"/>
    <property type="molecule type" value="Genomic_DNA"/>
</dbReference>
<dbReference type="InterPro" id="IPR051639">
    <property type="entry name" value="BCD1"/>
</dbReference>
<feature type="compositionally biased region" description="Polar residues" evidence="14">
    <location>
        <begin position="79"/>
        <end position="89"/>
    </location>
</feature>
<protein>
    <recommendedName>
        <fullName evidence="11">Box C/D snoRNA protein 1</fullName>
    </recommendedName>
    <alternativeName>
        <fullName evidence="12">Zinc finger HIT domain-containing protein 6</fullName>
    </alternativeName>
</protein>
<keyword evidence="2" id="KW-0690">Ribosome biogenesis</keyword>
<name>A0A1Y1Z620_9FUNG</name>
<dbReference type="STRING" id="1314790.A0A1Y1Z620"/>
<comment type="caution">
    <text evidence="16">The sequence shown here is derived from an EMBL/GenBank/DDBJ whole genome shotgun (WGS) entry which is preliminary data.</text>
</comment>
<dbReference type="Pfam" id="PF25790">
    <property type="entry name" value="BCD1"/>
    <property type="match status" value="1"/>
</dbReference>
<feature type="region of interest" description="Disordered" evidence="14">
    <location>
        <begin position="79"/>
        <end position="98"/>
    </location>
</feature>
<dbReference type="OrthoDB" id="272357at2759"/>
<feature type="domain" description="HIT-type" evidence="15">
    <location>
        <begin position="9"/>
        <end position="43"/>
    </location>
</feature>
<evidence type="ECO:0000256" key="9">
    <source>
        <dbReference type="ARBA" id="ARBA00049654"/>
    </source>
</evidence>
<reference evidence="16 17" key="1">
    <citation type="submission" date="2016-07" db="EMBL/GenBank/DDBJ databases">
        <title>Pervasive Adenine N6-methylation of Active Genes in Fungi.</title>
        <authorList>
            <consortium name="DOE Joint Genome Institute"/>
            <person name="Mondo S.J."/>
            <person name="Dannebaum R.O."/>
            <person name="Kuo R.C."/>
            <person name="Labutti K."/>
            <person name="Haridas S."/>
            <person name="Kuo A."/>
            <person name="Salamov A."/>
            <person name="Ahrendt S.R."/>
            <person name="Lipzen A."/>
            <person name="Sullivan W."/>
            <person name="Andreopoulos W.B."/>
            <person name="Clum A."/>
            <person name="Lindquist E."/>
            <person name="Daum C."/>
            <person name="Ramamoorthy G.K."/>
            <person name="Gryganskyi A."/>
            <person name="Culley D."/>
            <person name="Magnuson J.K."/>
            <person name="James T.Y."/>
            <person name="O'Malley M.A."/>
            <person name="Stajich J.E."/>
            <person name="Spatafora J.W."/>
            <person name="Visel A."/>
            <person name="Grigoriev I.V."/>
        </authorList>
    </citation>
    <scope>NUCLEOTIDE SEQUENCE [LARGE SCALE GENOMIC DNA]</scope>
    <source>
        <strain evidence="16 17">CBS 931.73</strain>
    </source>
</reference>
<dbReference type="InterPro" id="IPR057721">
    <property type="entry name" value="BCD1_alpha/beta"/>
</dbReference>
<dbReference type="FunCoup" id="A0A1Y1Z620">
    <property type="interactions" value="23"/>
</dbReference>
<evidence type="ECO:0000256" key="4">
    <source>
        <dbReference type="ARBA" id="ARBA00022723"/>
    </source>
</evidence>
<evidence type="ECO:0000256" key="5">
    <source>
        <dbReference type="ARBA" id="ARBA00022771"/>
    </source>
</evidence>